<organism evidence="16 17">
    <name type="scientific">Spongisporangium articulatum</name>
    <dbReference type="NCBI Taxonomy" id="3362603"/>
    <lineage>
        <taxon>Bacteria</taxon>
        <taxon>Bacillati</taxon>
        <taxon>Actinomycetota</taxon>
        <taxon>Actinomycetes</taxon>
        <taxon>Kineosporiales</taxon>
        <taxon>Kineosporiaceae</taxon>
        <taxon>Spongisporangium</taxon>
    </lineage>
</organism>
<dbReference type="InterPro" id="IPR004358">
    <property type="entry name" value="Sig_transdc_His_kin-like_C"/>
</dbReference>
<feature type="compositionally biased region" description="Low complexity" evidence="12">
    <location>
        <begin position="509"/>
        <end position="531"/>
    </location>
</feature>
<evidence type="ECO:0000256" key="13">
    <source>
        <dbReference type="SAM" id="Phobius"/>
    </source>
</evidence>
<evidence type="ECO:0000256" key="1">
    <source>
        <dbReference type="ARBA" id="ARBA00000085"/>
    </source>
</evidence>
<feature type="transmembrane region" description="Helical" evidence="13">
    <location>
        <begin position="1045"/>
        <end position="1064"/>
    </location>
</feature>
<evidence type="ECO:0000256" key="2">
    <source>
        <dbReference type="ARBA" id="ARBA00004651"/>
    </source>
</evidence>
<feature type="transmembrane region" description="Helical" evidence="13">
    <location>
        <begin position="698"/>
        <end position="716"/>
    </location>
</feature>
<keyword evidence="6" id="KW-0808">Transferase</keyword>
<dbReference type="InterPro" id="IPR050545">
    <property type="entry name" value="Mycobact_MmpL"/>
</dbReference>
<evidence type="ECO:0000256" key="12">
    <source>
        <dbReference type="SAM" id="MobiDB-lite"/>
    </source>
</evidence>
<evidence type="ECO:0000313" key="16">
    <source>
        <dbReference type="EMBL" id="MFI7589340.1"/>
    </source>
</evidence>
<dbReference type="SUPFAM" id="SSF47384">
    <property type="entry name" value="Homodimeric domain of signal transducing histidine kinase"/>
    <property type="match status" value="1"/>
</dbReference>
<dbReference type="Gene3D" id="1.10.287.130">
    <property type="match status" value="1"/>
</dbReference>
<feature type="region of interest" description="Disordered" evidence="12">
    <location>
        <begin position="1241"/>
        <end position="1263"/>
    </location>
</feature>
<dbReference type="Pfam" id="PF02518">
    <property type="entry name" value="HATPase_c"/>
    <property type="match status" value="1"/>
</dbReference>
<evidence type="ECO:0000259" key="15">
    <source>
        <dbReference type="PROSITE" id="PS50885"/>
    </source>
</evidence>
<keyword evidence="10" id="KW-0902">Two-component regulatory system</keyword>
<dbReference type="Proteomes" id="UP001612915">
    <property type="component" value="Unassembled WGS sequence"/>
</dbReference>
<evidence type="ECO:0000256" key="3">
    <source>
        <dbReference type="ARBA" id="ARBA00012438"/>
    </source>
</evidence>
<dbReference type="PROSITE" id="PS50109">
    <property type="entry name" value="HIS_KIN"/>
    <property type="match status" value="1"/>
</dbReference>
<evidence type="ECO:0000256" key="9">
    <source>
        <dbReference type="ARBA" id="ARBA00022989"/>
    </source>
</evidence>
<dbReference type="Gene3D" id="1.20.1640.10">
    <property type="entry name" value="Multidrug efflux transporter AcrB transmembrane domain"/>
    <property type="match status" value="2"/>
</dbReference>
<comment type="catalytic activity">
    <reaction evidence="1">
        <text>ATP + protein L-histidine = ADP + protein N-phospho-L-histidine.</text>
        <dbReference type="EC" id="2.7.13.3"/>
    </reaction>
</comment>
<feature type="region of interest" description="Disordered" evidence="12">
    <location>
        <begin position="483"/>
        <end position="533"/>
    </location>
</feature>
<dbReference type="PANTHER" id="PTHR33406">
    <property type="entry name" value="MEMBRANE PROTEIN MJ1562-RELATED"/>
    <property type="match status" value="1"/>
</dbReference>
<feature type="transmembrane region" description="Helical" evidence="13">
    <location>
        <begin position="828"/>
        <end position="853"/>
    </location>
</feature>
<feature type="transmembrane region" description="Helical" evidence="13">
    <location>
        <begin position="887"/>
        <end position="906"/>
    </location>
</feature>
<dbReference type="CDD" id="cd00082">
    <property type="entry name" value="HisKA"/>
    <property type="match status" value="1"/>
</dbReference>
<keyword evidence="7 13" id="KW-0812">Transmembrane</keyword>
<comment type="caution">
    <text evidence="16">The sequence shown here is derived from an EMBL/GenBank/DDBJ whole genome shotgun (WGS) entry which is preliminary data.</text>
</comment>
<gene>
    <name evidence="16" type="ORF">ACIB24_19920</name>
</gene>
<keyword evidence="8" id="KW-0418">Kinase</keyword>
<feature type="transmembrane region" description="Helical" evidence="13">
    <location>
        <begin position="1076"/>
        <end position="1098"/>
    </location>
</feature>
<dbReference type="PRINTS" id="PR00344">
    <property type="entry name" value="BCTRLSENSOR"/>
</dbReference>
<evidence type="ECO:0000256" key="8">
    <source>
        <dbReference type="ARBA" id="ARBA00022777"/>
    </source>
</evidence>
<dbReference type="PROSITE" id="PS50885">
    <property type="entry name" value="HAMP"/>
    <property type="match status" value="1"/>
</dbReference>
<dbReference type="InterPro" id="IPR004869">
    <property type="entry name" value="MMPL_dom"/>
</dbReference>
<dbReference type="PANTHER" id="PTHR33406:SF13">
    <property type="entry name" value="MEMBRANE PROTEIN YDFJ"/>
    <property type="match status" value="1"/>
</dbReference>
<keyword evidence="5" id="KW-0597">Phosphoprotein</keyword>
<feature type="transmembrane region" description="Helical" evidence="13">
    <location>
        <begin position="792"/>
        <end position="816"/>
    </location>
</feature>
<feature type="transmembrane region" description="Helical" evidence="13">
    <location>
        <begin position="1118"/>
        <end position="1138"/>
    </location>
</feature>
<proteinExistence type="predicted"/>
<dbReference type="SMART" id="SM00387">
    <property type="entry name" value="HATPase_c"/>
    <property type="match status" value="1"/>
</dbReference>
<dbReference type="InterPro" id="IPR005467">
    <property type="entry name" value="His_kinase_dom"/>
</dbReference>
<accession>A0ABW8ASH4</accession>
<feature type="compositionally biased region" description="Polar residues" evidence="12">
    <location>
        <begin position="1254"/>
        <end position="1263"/>
    </location>
</feature>
<name>A0ABW8ASH4_9ACTN</name>
<feature type="transmembrane region" description="Helical" evidence="13">
    <location>
        <begin position="543"/>
        <end position="563"/>
    </location>
</feature>
<evidence type="ECO:0000256" key="10">
    <source>
        <dbReference type="ARBA" id="ARBA00023012"/>
    </source>
</evidence>
<dbReference type="EMBL" id="JBITLV010000007">
    <property type="protein sequence ID" value="MFI7589340.1"/>
    <property type="molecule type" value="Genomic_DNA"/>
</dbReference>
<dbReference type="CDD" id="cd00075">
    <property type="entry name" value="HATPase"/>
    <property type="match status" value="1"/>
</dbReference>
<dbReference type="SUPFAM" id="SSF82866">
    <property type="entry name" value="Multidrug efflux transporter AcrB transmembrane domain"/>
    <property type="match status" value="2"/>
</dbReference>
<evidence type="ECO:0000256" key="6">
    <source>
        <dbReference type="ARBA" id="ARBA00022679"/>
    </source>
</evidence>
<evidence type="ECO:0000256" key="11">
    <source>
        <dbReference type="ARBA" id="ARBA00023136"/>
    </source>
</evidence>
<feature type="transmembrane region" description="Helical" evidence="13">
    <location>
        <begin position="723"/>
        <end position="743"/>
    </location>
</feature>
<evidence type="ECO:0000313" key="17">
    <source>
        <dbReference type="Proteomes" id="UP001612915"/>
    </source>
</evidence>
<feature type="transmembrane region" description="Helical" evidence="13">
    <location>
        <begin position="749"/>
        <end position="771"/>
    </location>
</feature>
<feature type="transmembrane region" description="Helical" evidence="13">
    <location>
        <begin position="165"/>
        <end position="183"/>
    </location>
</feature>
<feature type="transmembrane region" description="Helical" evidence="13">
    <location>
        <begin position="1191"/>
        <end position="1215"/>
    </location>
</feature>
<dbReference type="InterPro" id="IPR036890">
    <property type="entry name" value="HATPase_C_sf"/>
</dbReference>
<dbReference type="SUPFAM" id="SSF55874">
    <property type="entry name" value="ATPase domain of HSP90 chaperone/DNA topoisomerase II/histidine kinase"/>
    <property type="match status" value="1"/>
</dbReference>
<evidence type="ECO:0000259" key="14">
    <source>
        <dbReference type="PROSITE" id="PS50109"/>
    </source>
</evidence>
<dbReference type="EC" id="2.7.13.3" evidence="3"/>
<dbReference type="Pfam" id="PF00512">
    <property type="entry name" value="HisKA"/>
    <property type="match status" value="1"/>
</dbReference>
<dbReference type="Gene3D" id="3.30.565.10">
    <property type="entry name" value="Histidine kinase-like ATPase, C-terminal domain"/>
    <property type="match status" value="1"/>
</dbReference>
<evidence type="ECO:0000256" key="4">
    <source>
        <dbReference type="ARBA" id="ARBA00022475"/>
    </source>
</evidence>
<keyword evidence="9 13" id="KW-1133">Transmembrane helix</keyword>
<feature type="domain" description="Histidine kinase" evidence="14">
    <location>
        <begin position="244"/>
        <end position="481"/>
    </location>
</feature>
<dbReference type="InterPro" id="IPR003661">
    <property type="entry name" value="HisK_dim/P_dom"/>
</dbReference>
<reference evidence="16 17" key="1">
    <citation type="submission" date="2024-10" db="EMBL/GenBank/DDBJ databases">
        <title>The Natural Products Discovery Center: Release of the First 8490 Sequenced Strains for Exploring Actinobacteria Biosynthetic Diversity.</title>
        <authorList>
            <person name="Kalkreuter E."/>
            <person name="Kautsar S.A."/>
            <person name="Yang D."/>
            <person name="Bader C.D."/>
            <person name="Teijaro C.N."/>
            <person name="Fluegel L."/>
            <person name="Davis C.M."/>
            <person name="Simpson J.R."/>
            <person name="Lauterbach L."/>
            <person name="Steele A.D."/>
            <person name="Gui C."/>
            <person name="Meng S."/>
            <person name="Li G."/>
            <person name="Viehrig K."/>
            <person name="Ye F."/>
            <person name="Su P."/>
            <person name="Kiefer A.F."/>
            <person name="Nichols A."/>
            <person name="Cepeda A.J."/>
            <person name="Yan W."/>
            <person name="Fan B."/>
            <person name="Jiang Y."/>
            <person name="Adhikari A."/>
            <person name="Zheng C.-J."/>
            <person name="Schuster L."/>
            <person name="Cowan T.M."/>
            <person name="Smanski M.J."/>
            <person name="Chevrette M.G."/>
            <person name="De Carvalho L.P.S."/>
            <person name="Shen B."/>
        </authorList>
    </citation>
    <scope>NUCLEOTIDE SEQUENCE [LARGE SCALE GENOMIC DNA]</scope>
    <source>
        <strain evidence="16 17">NPDC049639</strain>
    </source>
</reference>
<dbReference type="Pfam" id="PF03176">
    <property type="entry name" value="MMPL"/>
    <property type="match status" value="2"/>
</dbReference>
<evidence type="ECO:0000256" key="5">
    <source>
        <dbReference type="ARBA" id="ARBA00022553"/>
    </source>
</evidence>
<keyword evidence="11 13" id="KW-0472">Membrane</keyword>
<dbReference type="InterPro" id="IPR003660">
    <property type="entry name" value="HAMP_dom"/>
</dbReference>
<evidence type="ECO:0000256" key="7">
    <source>
        <dbReference type="ARBA" id="ARBA00022692"/>
    </source>
</evidence>
<sequence length="1263" mass="130476">MNRVRTWAGTLRGRLLLGTLALLTVGLLSADLTAYLVLRSHLDERHDRLLSAAAAQLDRWQAKQLRVTPADGTHHVTLTSLPALTPVGALVVLRAPDGTVRLSTAPVTPAADGSVPGYVVREWRPDVPLALDLPDGRSEPVGSVLVGVAVDGDRETLATLLRVELLGAILIVAVAALGGRLLVRRGLSPLRRMAETAARIEQGSREPIVGGPTGTETHDLAVALDRALAARARSEAAARDFLADASHELRTPVAAVRGWAELYAAGMLPDPDDLDAALRSIGSEGERMAALVEQMLALARLDAVARAAVDEPVDVAEVVTQACLQVRPLLGERPQRLTCSLLDSPLDSLLDDDGGPDRAARGRRWIVPGDGTAIRRAVDNLVLNALTHAGPDAEVRVTVRPGPDEVVVDVADTGPGLSAQERDRAFDRFWRGSPGRERSAGGSGLGLAIARAVARGHGGDVSLSGVEPHGLVARLRLPRSTPAASAQRIVSSGAGQPSTGRAALDDVLPTTHTPTSETSTSSAAPPAAPDTGRWAGLPVRRPWLTLAAWLLLIVTALLGARLASGTFETDLGLPGSPSAEAADVLAQHEPDAGEAGATVVLYAADGLEGRRAQVEAFAQRLREVPGVVDVSEPLAAGTVADTGRTAFLTLDLTDPPRSLPSADLDALRAADEAAPSGLEVSYAGLLGETVDTGGRPSHLAEAIGLVTALVVLLVMFGSVAGALLPLVSAAVAVVTGLALIRILASGLTLATIAPTLAAMIGLGCGIDYALFVVTRARQGQLSGREPQAAVRYALHSSGHAVLVAAGTVGIALLGLYASGVQFIGRLGLAATVTLAISALAAVTLTPALLSLLGPRIDRLRVRRPRAEGGADGGVWARYAAWVARHPLPVTGAALLLLAVLTVPLFSLRLGHVDDGSAPAGSTQRVAYDRMAEGFGPGVNGRFTALLRLASAPDSPAGQEILANARTQLASTAGVATLTPWQISPDGAIAVTTVTPTTGPQDAATGDLYDRLRGPTADAIRSSTGADLQLTGQTAAQVDFADRLTAGLPAIVALVVGAAFLLLTLTFRSPVVALKAALMNVISIAASYGVVVAVFQWHWGAGLFGLDAAVPIESYVPMMMFAIVFGLSMDYEVFLLSRVREAWLGGASTTDAVASGLSATARVIGAAALIMISVFAGFALDDNVGVKMLAVGLAVSVAIDATVVRLLLVPAAMVLLGEANWWLPRWARGFLDRYDTTRQSRAVNASTKAGRAAGSTDTSASPTS</sequence>
<dbReference type="RefSeq" id="WP_398283936.1">
    <property type="nucleotide sequence ID" value="NZ_JBITLV010000007.1"/>
</dbReference>
<dbReference type="InterPro" id="IPR003594">
    <property type="entry name" value="HATPase_dom"/>
</dbReference>
<keyword evidence="4" id="KW-1003">Cell membrane</keyword>
<comment type="subcellular location">
    <subcellularLocation>
        <location evidence="2">Cell membrane</location>
        <topology evidence="2">Multi-pass membrane protein</topology>
    </subcellularLocation>
</comment>
<dbReference type="SMART" id="SM00388">
    <property type="entry name" value="HisKA"/>
    <property type="match status" value="1"/>
</dbReference>
<dbReference type="InterPro" id="IPR036097">
    <property type="entry name" value="HisK_dim/P_sf"/>
</dbReference>
<feature type="domain" description="HAMP" evidence="15">
    <location>
        <begin position="184"/>
        <end position="236"/>
    </location>
</feature>
<protein>
    <recommendedName>
        <fullName evidence="3">histidine kinase</fullName>
        <ecNumber evidence="3">2.7.13.3</ecNumber>
    </recommendedName>
</protein>
<feature type="transmembrane region" description="Helical" evidence="13">
    <location>
        <begin position="1158"/>
        <end position="1179"/>
    </location>
</feature>
<keyword evidence="17" id="KW-1185">Reference proteome</keyword>
<feature type="compositionally biased region" description="Polar residues" evidence="12">
    <location>
        <begin position="483"/>
        <end position="499"/>
    </location>
</feature>